<dbReference type="EMBL" id="JACHMW010000001">
    <property type="protein sequence ID" value="MBB5848104.1"/>
    <property type="molecule type" value="Genomic_DNA"/>
</dbReference>
<keyword evidence="3" id="KW-1185">Reference proteome</keyword>
<feature type="transmembrane region" description="Helical" evidence="1">
    <location>
        <begin position="45"/>
        <end position="65"/>
    </location>
</feature>
<comment type="caution">
    <text evidence="2">The sequence shown here is derived from an EMBL/GenBank/DDBJ whole genome shotgun (WGS) entry which is preliminary data.</text>
</comment>
<proteinExistence type="predicted"/>
<evidence type="ECO:0000256" key="1">
    <source>
        <dbReference type="SAM" id="Phobius"/>
    </source>
</evidence>
<dbReference type="Pfam" id="PF14373">
    <property type="entry name" value="Imm_superinfect"/>
    <property type="match status" value="1"/>
</dbReference>
<accession>A0A4Y8Z5W0</accession>
<dbReference type="RefSeq" id="WP_158492784.1">
    <property type="nucleotide sequence ID" value="NZ_BAABAG010000016.1"/>
</dbReference>
<keyword evidence="1" id="KW-0812">Transmembrane</keyword>
<keyword evidence="1" id="KW-0472">Membrane</keyword>
<gene>
    <name evidence="2" type="ORF">HDA33_000668</name>
</gene>
<dbReference type="InterPro" id="IPR016410">
    <property type="entry name" value="Phage_imm"/>
</dbReference>
<protein>
    <submittedName>
        <fullName evidence="2">Uncharacterized protein</fullName>
    </submittedName>
</protein>
<evidence type="ECO:0000313" key="3">
    <source>
        <dbReference type="Proteomes" id="UP000567246"/>
    </source>
</evidence>
<dbReference type="AlphaFoldDB" id="A0A4Y8Z5W0"/>
<sequence length="80" mass="8936">MTIVTDKRDRPLHATIAIILAILTGGYLAPWAVAATRGKSNVWTVFWVNLLTGWTVIGWAIALYMSLTSHRTARVWGARR</sequence>
<keyword evidence="1" id="KW-1133">Transmembrane helix</keyword>
<reference evidence="2 3" key="1">
    <citation type="submission" date="2020-08" db="EMBL/GenBank/DDBJ databases">
        <title>Sequencing the genomes of 1000 actinobacteria strains.</title>
        <authorList>
            <person name="Klenk H.-P."/>
        </authorList>
    </citation>
    <scope>NUCLEOTIDE SEQUENCE [LARGE SCALE GENOMIC DNA]</scope>
    <source>
        <strain evidence="2 3">DSM 17945</strain>
    </source>
</reference>
<feature type="transmembrane region" description="Helical" evidence="1">
    <location>
        <begin position="12"/>
        <end position="33"/>
    </location>
</feature>
<name>A0A4Y8Z5W0_9MICC</name>
<evidence type="ECO:0000313" key="2">
    <source>
        <dbReference type="EMBL" id="MBB5848104.1"/>
    </source>
</evidence>
<dbReference type="Proteomes" id="UP000567246">
    <property type="component" value="Unassembled WGS sequence"/>
</dbReference>
<organism evidence="2 3">
    <name type="scientific">Micrococcus endophyticus</name>
    <dbReference type="NCBI Taxonomy" id="455343"/>
    <lineage>
        <taxon>Bacteria</taxon>
        <taxon>Bacillati</taxon>
        <taxon>Actinomycetota</taxon>
        <taxon>Actinomycetes</taxon>
        <taxon>Micrococcales</taxon>
        <taxon>Micrococcaceae</taxon>
        <taxon>Micrococcus</taxon>
    </lineage>
</organism>